<evidence type="ECO:0000313" key="1">
    <source>
        <dbReference type="EMBL" id="OAX80116.1"/>
    </source>
</evidence>
<dbReference type="EMBL" id="LGUA01000795">
    <property type="protein sequence ID" value="OAX80116.1"/>
    <property type="molecule type" value="Genomic_DNA"/>
</dbReference>
<organism evidence="1 2">
    <name type="scientific">Emergomyces africanus</name>
    <dbReference type="NCBI Taxonomy" id="1955775"/>
    <lineage>
        <taxon>Eukaryota</taxon>
        <taxon>Fungi</taxon>
        <taxon>Dikarya</taxon>
        <taxon>Ascomycota</taxon>
        <taxon>Pezizomycotina</taxon>
        <taxon>Eurotiomycetes</taxon>
        <taxon>Eurotiomycetidae</taxon>
        <taxon>Onygenales</taxon>
        <taxon>Ajellomycetaceae</taxon>
        <taxon>Emergomyces</taxon>
    </lineage>
</organism>
<comment type="caution">
    <text evidence="1">The sequence shown here is derived from an EMBL/GenBank/DDBJ whole genome shotgun (WGS) entry which is preliminary data.</text>
</comment>
<accession>A0A1B7NTL3</accession>
<dbReference type="Proteomes" id="UP000091918">
    <property type="component" value="Unassembled WGS sequence"/>
</dbReference>
<feature type="non-terminal residue" evidence="1">
    <location>
        <position position="96"/>
    </location>
</feature>
<dbReference type="OrthoDB" id="4189337at2759"/>
<keyword evidence="2" id="KW-1185">Reference proteome</keyword>
<reference evidence="1 2" key="1">
    <citation type="submission" date="2015-07" db="EMBL/GenBank/DDBJ databases">
        <title>Emmonsia species relationships and genome sequence.</title>
        <authorList>
            <person name="Cuomo C.A."/>
            <person name="Schwartz I.S."/>
            <person name="Kenyon C."/>
            <person name="de Hoog G.S."/>
            <person name="Govender N.P."/>
            <person name="Botha A."/>
            <person name="Moreno L."/>
            <person name="de Vries M."/>
            <person name="Munoz J.F."/>
            <person name="Stielow J.B."/>
        </authorList>
    </citation>
    <scope>NUCLEOTIDE SEQUENCE [LARGE SCALE GENOMIC DNA]</scope>
    <source>
        <strain evidence="1 2">CBS 136260</strain>
    </source>
</reference>
<name>A0A1B7NTL3_9EURO</name>
<dbReference type="AlphaFoldDB" id="A0A1B7NTL3"/>
<proteinExistence type="predicted"/>
<sequence>MADSNDINNINTIQLSSSKDWKLWYAFILETAKHAGVGNFVNLEGPDHIRDLKKPEMPESDDYTQAGKIEWEMKLAVWKIKIAEYEKIKRAMERIN</sequence>
<evidence type="ECO:0000313" key="2">
    <source>
        <dbReference type="Proteomes" id="UP000091918"/>
    </source>
</evidence>
<protein>
    <submittedName>
        <fullName evidence="1">Uncharacterized protein</fullName>
    </submittedName>
</protein>
<dbReference type="STRING" id="1658172.A0A1B7NTL3"/>
<gene>
    <name evidence="1" type="ORF">ACJ72_05560</name>
</gene>